<dbReference type="InterPro" id="IPR002347">
    <property type="entry name" value="SDR_fam"/>
</dbReference>
<dbReference type="EMBL" id="LK052897">
    <property type="protein sequence ID" value="CDR43575.1"/>
    <property type="molecule type" value="Genomic_DNA"/>
</dbReference>
<dbReference type="PANTHER" id="PTHR45458">
    <property type="entry name" value="SHORT-CHAIN DEHYDROGENASE/REDUCTASE SDR"/>
    <property type="match status" value="1"/>
</dbReference>
<dbReference type="OMA" id="SAKLYHE"/>
<organism evidence="1">
    <name type="scientific">Cyberlindnera fabianii</name>
    <name type="common">Yeast</name>
    <name type="synonym">Hansenula fabianii</name>
    <dbReference type="NCBI Taxonomy" id="36022"/>
    <lineage>
        <taxon>Eukaryota</taxon>
        <taxon>Fungi</taxon>
        <taxon>Dikarya</taxon>
        <taxon>Ascomycota</taxon>
        <taxon>Saccharomycotina</taxon>
        <taxon>Saccharomycetes</taxon>
        <taxon>Phaffomycetales</taxon>
        <taxon>Phaffomycetaceae</taxon>
        <taxon>Cyberlindnera</taxon>
    </lineage>
</organism>
<dbReference type="Pfam" id="PF00106">
    <property type="entry name" value="adh_short"/>
    <property type="match status" value="1"/>
</dbReference>
<gene>
    <name evidence="2" type="ORF">BON22_4810</name>
    <name evidence="1" type="ORF">CYFA0S_12e02036g</name>
</gene>
<dbReference type="Gene3D" id="3.40.50.720">
    <property type="entry name" value="NAD(P)-binding Rossmann-like Domain"/>
    <property type="match status" value="1"/>
</dbReference>
<evidence type="ECO:0000313" key="3">
    <source>
        <dbReference type="Proteomes" id="UP000189513"/>
    </source>
</evidence>
<dbReference type="EMBL" id="MPUK01000011">
    <property type="protein sequence ID" value="ONH65518.1"/>
    <property type="molecule type" value="Genomic_DNA"/>
</dbReference>
<sequence>MSTSNKTVYFLTGANRGIGFEFAKKLSSLEDTFLIATARDPQKATELNELASKTGNIKVIALDASSEESISTIGTQLETLAPYGVDYFISNAGIALASAYDPVIKVPKSVWIDHYTTNTIGPILLTQQLYPHLLKKQTRKIHFVSSQVGSIGGFLPVSVSAYGQSKAALNYTINTLALELGPEGFIIIAVHPGLVKTSMGNAGVSFFKDKDAELAKSMEDGMIEVADTAAQQVELMQKVTREDNGKFFNYDGSIAEW</sequence>
<dbReference type="GO" id="GO:0016616">
    <property type="term" value="F:oxidoreductase activity, acting on the CH-OH group of donors, NAD or NADP as acceptor"/>
    <property type="evidence" value="ECO:0007669"/>
    <property type="project" value="TreeGrafter"/>
</dbReference>
<reference evidence="3" key="2">
    <citation type="journal article" date="2017" name="Genome Announc.">
        <title>Genome sequences of Cyberlindnera fabianii 65, Pichia kudriavzevii 129, and Saccharomyces cerevisiae 131 isolated from fermented masau fruits in Zimbabwe.</title>
        <authorList>
            <person name="van Rijswijck I.M.H."/>
            <person name="Derks M.F.L."/>
            <person name="Abee T."/>
            <person name="de Ridder D."/>
            <person name="Smid E.J."/>
        </authorList>
    </citation>
    <scope>NUCLEOTIDE SEQUENCE [LARGE SCALE GENOMIC DNA]</scope>
    <source>
        <strain evidence="3">65</strain>
    </source>
</reference>
<protein>
    <submittedName>
        <fullName evidence="1">CYFA0S12e02036g1_1</fullName>
    </submittedName>
</protein>
<accession>A0A061B1B8</accession>
<dbReference type="VEuPathDB" id="FungiDB:BON22_4810"/>
<dbReference type="InterPro" id="IPR036291">
    <property type="entry name" value="NAD(P)-bd_dom_sf"/>
</dbReference>
<dbReference type="CDD" id="cd05325">
    <property type="entry name" value="carb_red_sniffer_like_SDR_c"/>
    <property type="match status" value="1"/>
</dbReference>
<dbReference type="SUPFAM" id="SSF51735">
    <property type="entry name" value="NAD(P)-binding Rossmann-fold domains"/>
    <property type="match status" value="1"/>
</dbReference>
<dbReference type="PANTHER" id="PTHR45458:SF1">
    <property type="entry name" value="SHORT CHAIN DEHYDROGENASE"/>
    <property type="match status" value="1"/>
</dbReference>
<dbReference type="AlphaFoldDB" id="A0A061B1B8"/>
<reference evidence="2" key="3">
    <citation type="submission" date="2017-01" db="EMBL/GenBank/DDBJ databases">
        <authorList>
            <person name="Mah S.A."/>
            <person name="Swanson W.J."/>
            <person name="Moy G.W."/>
            <person name="Vacquier V.D."/>
        </authorList>
    </citation>
    <scope>NUCLEOTIDE SEQUENCE [LARGE SCALE GENOMIC DNA]</scope>
    <source>
        <strain evidence="2">65</strain>
    </source>
</reference>
<evidence type="ECO:0000313" key="1">
    <source>
        <dbReference type="EMBL" id="CDR43575.1"/>
    </source>
</evidence>
<evidence type="ECO:0000313" key="2">
    <source>
        <dbReference type="EMBL" id="ONH65518.1"/>
    </source>
</evidence>
<dbReference type="SMR" id="A0A061B1B8"/>
<dbReference type="OrthoDB" id="3979511at2759"/>
<name>A0A061B1B8_CYBFA</name>
<reference evidence="1" key="1">
    <citation type="journal article" date="2014" name="Genome Announc.">
        <title>Genome sequence of the yeast Cyberlindnera fabianii (Hansenula fabianii).</title>
        <authorList>
            <person name="Freel K.C."/>
            <person name="Sarilar V."/>
            <person name="Neuveglise C."/>
            <person name="Devillers H."/>
            <person name="Friedrich A."/>
            <person name="Schacherer J."/>
        </authorList>
    </citation>
    <scope>NUCLEOTIDE SEQUENCE</scope>
    <source>
        <strain evidence="1">YJS4271</strain>
    </source>
</reference>
<keyword evidence="3" id="KW-1185">Reference proteome</keyword>
<proteinExistence type="predicted"/>
<dbReference type="PRINTS" id="PR00081">
    <property type="entry name" value="GDHRDH"/>
</dbReference>
<dbReference type="Proteomes" id="UP000189513">
    <property type="component" value="Unassembled WGS sequence"/>
</dbReference>
<dbReference type="InterPro" id="IPR052184">
    <property type="entry name" value="SDR_enzymes"/>
</dbReference>